<feature type="domain" description="LicD/FKTN/FKRP nucleotidyltransferase" evidence="1">
    <location>
        <begin position="25"/>
        <end position="254"/>
    </location>
</feature>
<evidence type="ECO:0000313" key="3">
    <source>
        <dbReference type="Proteomes" id="UP000002865"/>
    </source>
</evidence>
<dbReference type="HOGENOM" id="CLU_075543_0_0_9"/>
<dbReference type="RefSeq" id="WP_014714047.1">
    <property type="nucleotide sequence ID" value="NC_017905.1"/>
</dbReference>
<dbReference type="STRING" id="1114965.Spaf_2010"/>
<dbReference type="PATRIC" id="fig|1114965.3.peg.1921"/>
<keyword evidence="2" id="KW-0808">Transferase</keyword>
<dbReference type="InterPro" id="IPR052942">
    <property type="entry name" value="LPS_cholinephosphotransferase"/>
</dbReference>
<dbReference type="GO" id="GO:0009100">
    <property type="term" value="P:glycoprotein metabolic process"/>
    <property type="evidence" value="ECO:0007669"/>
    <property type="project" value="UniProtKB-ARBA"/>
</dbReference>
<proteinExistence type="predicted"/>
<dbReference type="eggNOG" id="COG3475">
    <property type="taxonomic scope" value="Bacteria"/>
</dbReference>
<dbReference type="GO" id="GO:0016740">
    <property type="term" value="F:transferase activity"/>
    <property type="evidence" value="ECO:0007669"/>
    <property type="project" value="UniProtKB-KW"/>
</dbReference>
<gene>
    <name evidence="2" type="primary">cpsFG</name>
    <name evidence="2" type="ORF">Spaf_2010</name>
</gene>
<accession>I1ZPH4</accession>
<dbReference type="PaxDb" id="1114965-Spaf_2010"/>
<dbReference type="PANTHER" id="PTHR43404">
    <property type="entry name" value="LIPOPOLYSACCHARIDE CHOLINEPHOSPHOTRANSFERASE LICD"/>
    <property type="match status" value="1"/>
</dbReference>
<sequence>MGQFEVLKKIQEIELDALKEFNKICKENNLMFFLRGGSVMGAVKYQGFIPWDDDVDIAVPREDYDQLPQIFENKIIAGKYQVLCHQYCKELHCYFPRLFLLEDERIKLGLPRNTNLGLHLIDIIPLDGAPNNSLVRKVYYLKVYWYRFLASLGTTYKGDHIDMHSKKQKLLIGLFKKLGFAKLFPQNSVYNRLDRLYKRYDWKKQRYAGTVNASLFTKEVMPSEIWGKGVFLRFEDTEYRVPSDYDNYLKRLYGENYFYEEPAEEDRKSHIGG</sequence>
<evidence type="ECO:0000259" key="1">
    <source>
        <dbReference type="Pfam" id="PF04991"/>
    </source>
</evidence>
<dbReference type="KEGG" id="scf:Spaf_2010"/>
<evidence type="ECO:0000313" key="2">
    <source>
        <dbReference type="EMBL" id="AFJ26948.1"/>
    </source>
</evidence>
<protein>
    <submittedName>
        <fullName evidence="2">Putative LicD-family phosphotransferase wchP</fullName>
    </submittedName>
</protein>
<dbReference type="Proteomes" id="UP000002865">
    <property type="component" value="Chromosome"/>
</dbReference>
<organism evidence="2 3">
    <name type="scientific">Streptococcus parasanguinis FW213</name>
    <dbReference type="NCBI Taxonomy" id="1114965"/>
    <lineage>
        <taxon>Bacteria</taxon>
        <taxon>Bacillati</taxon>
        <taxon>Bacillota</taxon>
        <taxon>Bacilli</taxon>
        <taxon>Lactobacillales</taxon>
        <taxon>Streptococcaceae</taxon>
        <taxon>Streptococcus</taxon>
    </lineage>
</organism>
<dbReference type="PANTHER" id="PTHR43404:SF2">
    <property type="entry name" value="LIPOPOLYSACCHARIDE CHOLINEPHOSPHOTRANSFERASE LICD"/>
    <property type="match status" value="1"/>
</dbReference>
<reference evidence="2 3" key="1">
    <citation type="journal article" date="2012" name="PLoS ONE">
        <title>Complete Genome and Transcriptomes of Streptococcus parasanguinis FW213: Phylogenic Relations and Potential Virulence Mechanisms.</title>
        <authorList>
            <person name="Geng J."/>
            <person name="Chiu C.H."/>
            <person name="Tang P."/>
            <person name="Chen Y."/>
            <person name="Shieh H.R."/>
            <person name="Hu S."/>
            <person name="Chen Y.Y."/>
        </authorList>
    </citation>
    <scope>NUCLEOTIDE SEQUENCE [LARGE SCALE GENOMIC DNA]</scope>
    <source>
        <strain evidence="2 3">FW213</strain>
    </source>
</reference>
<dbReference type="EMBL" id="CP003122">
    <property type="protein sequence ID" value="AFJ26948.1"/>
    <property type="molecule type" value="Genomic_DNA"/>
</dbReference>
<dbReference type="AlphaFoldDB" id="I1ZPH4"/>
<dbReference type="Pfam" id="PF04991">
    <property type="entry name" value="LicD"/>
    <property type="match status" value="1"/>
</dbReference>
<dbReference type="InterPro" id="IPR007074">
    <property type="entry name" value="LicD/FKTN/FKRP_NTP_transf"/>
</dbReference>
<name>I1ZPH4_STRPA</name>